<feature type="compositionally biased region" description="Basic and acidic residues" evidence="1">
    <location>
        <begin position="447"/>
        <end position="460"/>
    </location>
</feature>
<feature type="region of interest" description="Disordered" evidence="1">
    <location>
        <begin position="447"/>
        <end position="471"/>
    </location>
</feature>
<feature type="region of interest" description="Disordered" evidence="1">
    <location>
        <begin position="153"/>
        <end position="326"/>
    </location>
</feature>
<feature type="region of interest" description="Disordered" evidence="1">
    <location>
        <begin position="339"/>
        <end position="395"/>
    </location>
</feature>
<feature type="compositionally biased region" description="Basic and acidic residues" evidence="1">
    <location>
        <begin position="197"/>
        <end position="207"/>
    </location>
</feature>
<comment type="caution">
    <text evidence="2">The sequence shown here is derived from an EMBL/GenBank/DDBJ whole genome shotgun (WGS) entry which is preliminary data.</text>
</comment>
<gene>
    <name evidence="2" type="ORF">EW145_g6496</name>
</gene>
<dbReference type="EMBL" id="SGPK01000495">
    <property type="protein sequence ID" value="THH03141.1"/>
    <property type="molecule type" value="Genomic_DNA"/>
</dbReference>
<dbReference type="Proteomes" id="UP000308199">
    <property type="component" value="Unassembled WGS sequence"/>
</dbReference>
<evidence type="ECO:0000313" key="3">
    <source>
        <dbReference type="Proteomes" id="UP000308199"/>
    </source>
</evidence>
<feature type="compositionally biased region" description="Basic residues" evidence="1">
    <location>
        <begin position="310"/>
        <end position="321"/>
    </location>
</feature>
<name>A0A4S4KXL3_9AGAM</name>
<accession>A0A4S4KXL3</accession>
<keyword evidence="3" id="KW-1185">Reference proteome</keyword>
<feature type="region of interest" description="Disordered" evidence="1">
    <location>
        <begin position="17"/>
        <end position="45"/>
    </location>
</feature>
<evidence type="ECO:0000256" key="1">
    <source>
        <dbReference type="SAM" id="MobiDB-lite"/>
    </source>
</evidence>
<proteinExistence type="predicted"/>
<feature type="region of interest" description="Disordered" evidence="1">
    <location>
        <begin position="67"/>
        <end position="95"/>
    </location>
</feature>
<feature type="compositionally biased region" description="Basic and acidic residues" evidence="1">
    <location>
        <begin position="18"/>
        <end position="32"/>
    </location>
</feature>
<evidence type="ECO:0000313" key="2">
    <source>
        <dbReference type="EMBL" id="THH03141.1"/>
    </source>
</evidence>
<protein>
    <submittedName>
        <fullName evidence="2">Uncharacterized protein</fullName>
    </submittedName>
</protein>
<organism evidence="2 3">
    <name type="scientific">Phellinidium pouzarii</name>
    <dbReference type="NCBI Taxonomy" id="167371"/>
    <lineage>
        <taxon>Eukaryota</taxon>
        <taxon>Fungi</taxon>
        <taxon>Dikarya</taxon>
        <taxon>Basidiomycota</taxon>
        <taxon>Agaricomycotina</taxon>
        <taxon>Agaricomycetes</taxon>
        <taxon>Hymenochaetales</taxon>
        <taxon>Hymenochaetaceae</taxon>
        <taxon>Phellinidium</taxon>
    </lineage>
</organism>
<feature type="compositionally biased region" description="Polar residues" evidence="1">
    <location>
        <begin position="218"/>
        <end position="234"/>
    </location>
</feature>
<reference evidence="2 3" key="1">
    <citation type="submission" date="2019-02" db="EMBL/GenBank/DDBJ databases">
        <title>Genome sequencing of the rare red list fungi Phellinidium pouzarii.</title>
        <authorList>
            <person name="Buettner E."/>
            <person name="Kellner H."/>
        </authorList>
    </citation>
    <scope>NUCLEOTIDE SEQUENCE [LARGE SCALE GENOMIC DNA]</scope>
    <source>
        <strain evidence="2 3">DSM 108285</strain>
    </source>
</reference>
<feature type="compositionally biased region" description="Low complexity" evidence="1">
    <location>
        <begin position="35"/>
        <end position="45"/>
    </location>
</feature>
<sequence>MWQSLRRFFAPAHVVDTTSDRPKDNENVDLHDVNSTSPSAPASTPVASTSVITIGHHHIFRRPDAPALASSSQRLRGKVKGERPPEATACSYNRDPQPSNTISFAELVAAAVNGSLPLPPPTTIGAPISAASSHTRSNVRYYPEANIRIFERESSWEPEPPSAFPEPIADPATLSTMGNLAEDSEHIPSSKPTRINPKVETEDENSRKLSPRMHCSGQHGSALSNAPGQPNTVMLSPGPEQVKRPRADDSDDEPQSPTPKRRKTKATNKTPKALTTVKFERDLTSEPQPQSVKRLRKDDSDSKPQSPQPKMRKAKAAKTPKAHTTVKVEPHLFKLCEDEPQSPTLKRRKTRAITKTAKMHTTVKVEHDFVSEPQFLNNSDSQPQPPTSKRRRVKAEVAVEEVGKVSTVVKVDPDLVSGSELPLSPQVNSPPTLAACVQHPQLEALKPTDRNRGMKEDAKIKVSPSSQHLDMWKQDEQEATVPTYTYAAVPITTPTDFPRRMRSHKSGK</sequence>
<dbReference type="AlphaFoldDB" id="A0A4S4KXL3"/>